<protein>
    <submittedName>
        <fullName evidence="1">Uncharacterized protein</fullName>
    </submittedName>
</protein>
<sequence>MKGIAEHDLRANGFELVRCHGLDRAIGAYGHESGGLDLPVRQSERAATGKAVSFVKLELHVEPYCKCACYVWRRWRVSEWLGKFSRPVRSAWHPHN</sequence>
<proteinExistence type="predicted"/>
<accession>A0A1J5NYG2</accession>
<dbReference type="EMBL" id="MLJW01008239">
    <property type="protein sequence ID" value="OIQ64305.1"/>
    <property type="molecule type" value="Genomic_DNA"/>
</dbReference>
<organism evidence="1">
    <name type="scientific">mine drainage metagenome</name>
    <dbReference type="NCBI Taxonomy" id="410659"/>
    <lineage>
        <taxon>unclassified sequences</taxon>
        <taxon>metagenomes</taxon>
        <taxon>ecological metagenomes</taxon>
    </lineage>
</organism>
<evidence type="ECO:0000313" key="1">
    <source>
        <dbReference type="EMBL" id="OIQ64305.1"/>
    </source>
</evidence>
<gene>
    <name evidence="1" type="ORF">GALL_541450</name>
</gene>
<dbReference type="AlphaFoldDB" id="A0A1J5NYG2"/>
<comment type="caution">
    <text evidence="1">The sequence shown here is derived from an EMBL/GenBank/DDBJ whole genome shotgun (WGS) entry which is preliminary data.</text>
</comment>
<reference evidence="1" key="1">
    <citation type="submission" date="2016-10" db="EMBL/GenBank/DDBJ databases">
        <title>Sequence of Gallionella enrichment culture.</title>
        <authorList>
            <person name="Poehlein A."/>
            <person name="Muehling M."/>
            <person name="Daniel R."/>
        </authorList>
    </citation>
    <scope>NUCLEOTIDE SEQUENCE</scope>
</reference>
<name>A0A1J5NYG2_9ZZZZ</name>